<comment type="catalytic activity">
    <reaction evidence="14">
        <text>a di-trans,poly-cis-dolichyl beta-D-mannosyl phosphate + L-threonyl-[protein] = 3-O-(alpha-D-mannosyl)-L-threonyl-[protein] + a di-trans,poly-cis-dolichyl phosphate + H(+)</text>
        <dbReference type="Rhea" id="RHEA:53396"/>
        <dbReference type="Rhea" id="RHEA-COMP:11060"/>
        <dbReference type="Rhea" id="RHEA-COMP:13547"/>
        <dbReference type="Rhea" id="RHEA-COMP:19498"/>
        <dbReference type="Rhea" id="RHEA-COMP:19501"/>
        <dbReference type="ChEBI" id="CHEBI:15378"/>
        <dbReference type="ChEBI" id="CHEBI:30013"/>
        <dbReference type="ChEBI" id="CHEBI:57683"/>
        <dbReference type="ChEBI" id="CHEBI:58211"/>
        <dbReference type="ChEBI" id="CHEBI:137323"/>
        <dbReference type="EC" id="2.4.1.109"/>
    </reaction>
</comment>
<evidence type="ECO:0000256" key="9">
    <source>
        <dbReference type="ARBA" id="ARBA00022737"/>
    </source>
</evidence>
<keyword evidence="11" id="KW-0256">Endoplasmic reticulum</keyword>
<dbReference type="Proteomes" id="UP000095283">
    <property type="component" value="Unplaced"/>
</dbReference>
<keyword evidence="12 17" id="KW-1133">Transmembrane helix</keyword>
<evidence type="ECO:0000256" key="1">
    <source>
        <dbReference type="ARBA" id="ARBA00003582"/>
    </source>
</evidence>
<dbReference type="EC" id="2.4.1.109" evidence="6"/>
<dbReference type="InterPro" id="IPR052346">
    <property type="entry name" value="O-mannosyl-transferase_TMTC"/>
</dbReference>
<dbReference type="GO" id="GO:0030968">
    <property type="term" value="P:endoplasmic reticulum unfolded protein response"/>
    <property type="evidence" value="ECO:0007669"/>
    <property type="project" value="TreeGrafter"/>
</dbReference>
<sequence length="617" mass="69943">MPLMNYNIDLGNRPVDFTLLIYWVIEVNGIYSLGTGAVMGRRGTDVVRRCRSSRESVDGDQSDKISYLYSAIKCRSMEMSSYSSERAFSSAILARKVDTEEAYLRRREEIRRSTDHPENFDSTGKTELNYGGAAIAGAKLLIDEQRATRSMSKRLMHDCGIEEDEILYKPLAYAHGTDLQSAKEVAGLFMIFFFFKFFSLRPSNWHYELSEELLLVSLSVIPFLVSMDGQFVFDDAETVINNPVVNGKTSVFKVNYSNILYNVGLYRYYPGKNSNEKKSGEGCLGFPTAVAFAVHPIHTEAIANISGRAELLMTLFFLEALLLFINSRENVAKDAGCSVVFAILVLLSVLSKEQGIMVVPMCVMIDLSLSCRLSTLFSRRLLFLIFIFLSLVYLRLFVNDFSAPVFTQFENSAAFIANPYIRLTNYCYIWLYNLYLLLLPTSLCFDYSMGCIPLIDNFTDLRAIALPIVAIFPFIFSYIINRMDIHEARIDPTHIRSWINLLVVLDELNDCDKVLQLSVKALEAGPNNAAIHFQLGSCLGKKGQYKEAEEFLKNAIHLSPENALYHANLGVLYQRWHRFGLAAMAYRKSLAIDSSLHMIKENLIQIQTRIGNKTRIQ</sequence>
<evidence type="ECO:0000313" key="20">
    <source>
        <dbReference type="WBParaSite" id="Hba_12821"/>
    </source>
</evidence>
<dbReference type="InterPro" id="IPR019734">
    <property type="entry name" value="TPR_rpt"/>
</dbReference>
<evidence type="ECO:0000256" key="8">
    <source>
        <dbReference type="ARBA" id="ARBA00022692"/>
    </source>
</evidence>
<evidence type="ECO:0000256" key="4">
    <source>
        <dbReference type="ARBA" id="ARBA00004922"/>
    </source>
</evidence>
<comment type="subcellular location">
    <subcellularLocation>
        <location evidence="3">Endoplasmic reticulum</location>
    </subcellularLocation>
    <subcellularLocation>
        <location evidence="2">Membrane</location>
        <topology evidence="2">Multi-pass membrane protein</topology>
    </subcellularLocation>
</comment>
<feature type="domain" description="DUF1736" evidence="18">
    <location>
        <begin position="401"/>
        <end position="470"/>
    </location>
</feature>
<dbReference type="GO" id="GO:0004169">
    <property type="term" value="F:dolichyl-phosphate-mannose-protein mannosyltransferase activity"/>
    <property type="evidence" value="ECO:0007669"/>
    <property type="project" value="UniProtKB-EC"/>
</dbReference>
<feature type="transmembrane region" description="Helical" evidence="17">
    <location>
        <begin position="429"/>
        <end position="449"/>
    </location>
</feature>
<reference evidence="20" key="1">
    <citation type="submission" date="2016-11" db="UniProtKB">
        <authorList>
            <consortium name="WormBaseParasite"/>
        </authorList>
    </citation>
    <scope>IDENTIFICATION</scope>
</reference>
<dbReference type="PROSITE" id="PS50005">
    <property type="entry name" value="TPR"/>
    <property type="match status" value="1"/>
</dbReference>
<evidence type="ECO:0000256" key="7">
    <source>
        <dbReference type="ARBA" id="ARBA00022679"/>
    </source>
</evidence>
<organism evidence="19 20">
    <name type="scientific">Heterorhabditis bacteriophora</name>
    <name type="common">Entomopathogenic nematode worm</name>
    <dbReference type="NCBI Taxonomy" id="37862"/>
    <lineage>
        <taxon>Eukaryota</taxon>
        <taxon>Metazoa</taxon>
        <taxon>Ecdysozoa</taxon>
        <taxon>Nematoda</taxon>
        <taxon>Chromadorea</taxon>
        <taxon>Rhabditida</taxon>
        <taxon>Rhabditina</taxon>
        <taxon>Rhabditomorpha</taxon>
        <taxon>Strongyloidea</taxon>
        <taxon>Heterorhabditidae</taxon>
        <taxon>Heterorhabditis</taxon>
    </lineage>
</organism>
<keyword evidence="19" id="KW-1185">Reference proteome</keyword>
<dbReference type="Pfam" id="PF14559">
    <property type="entry name" value="TPR_19"/>
    <property type="match status" value="1"/>
</dbReference>
<dbReference type="PROSITE" id="PS50293">
    <property type="entry name" value="TPR_REGION"/>
    <property type="match status" value="1"/>
</dbReference>
<comment type="catalytic activity">
    <reaction evidence="15">
        <text>a di-trans,poly-cis-dolichyl beta-D-mannosyl phosphate + L-seryl-[protein] = 3-O-(alpha-D-mannosyl)-L-seryl-[protein] + a di-trans,poly-cis-dolichyl phosphate + H(+)</text>
        <dbReference type="Rhea" id="RHEA:17377"/>
        <dbReference type="Rhea" id="RHEA-COMP:9863"/>
        <dbReference type="Rhea" id="RHEA-COMP:13546"/>
        <dbReference type="Rhea" id="RHEA-COMP:19498"/>
        <dbReference type="Rhea" id="RHEA-COMP:19501"/>
        <dbReference type="ChEBI" id="CHEBI:15378"/>
        <dbReference type="ChEBI" id="CHEBI:29999"/>
        <dbReference type="ChEBI" id="CHEBI:57683"/>
        <dbReference type="ChEBI" id="CHEBI:58211"/>
        <dbReference type="ChEBI" id="CHEBI:137321"/>
        <dbReference type="EC" id="2.4.1.109"/>
    </reaction>
</comment>
<name>A0A1I7X5S7_HETBA</name>
<evidence type="ECO:0000256" key="12">
    <source>
        <dbReference type="ARBA" id="ARBA00022989"/>
    </source>
</evidence>
<evidence type="ECO:0000256" key="3">
    <source>
        <dbReference type="ARBA" id="ARBA00004240"/>
    </source>
</evidence>
<accession>A0A1I7X5S7</accession>
<evidence type="ECO:0000256" key="5">
    <source>
        <dbReference type="ARBA" id="ARBA00007882"/>
    </source>
</evidence>
<comment type="function">
    <text evidence="1">Transfers mannosyl residues to the hydroxyl group of serine or threonine residues.</text>
</comment>
<evidence type="ECO:0000256" key="13">
    <source>
        <dbReference type="ARBA" id="ARBA00023136"/>
    </source>
</evidence>
<dbReference type="GO" id="GO:0016020">
    <property type="term" value="C:membrane"/>
    <property type="evidence" value="ECO:0007669"/>
    <property type="project" value="UniProtKB-SubCell"/>
</dbReference>
<feature type="transmembrane region" description="Helical" evidence="17">
    <location>
        <begin position="339"/>
        <end position="369"/>
    </location>
</feature>
<feature type="transmembrane region" description="Helical" evidence="17">
    <location>
        <begin position="461"/>
        <end position="480"/>
    </location>
</feature>
<evidence type="ECO:0000256" key="6">
    <source>
        <dbReference type="ARBA" id="ARBA00012839"/>
    </source>
</evidence>
<evidence type="ECO:0000256" key="2">
    <source>
        <dbReference type="ARBA" id="ARBA00004141"/>
    </source>
</evidence>
<dbReference type="GO" id="GO:0005783">
    <property type="term" value="C:endoplasmic reticulum"/>
    <property type="evidence" value="ECO:0007669"/>
    <property type="project" value="UniProtKB-SubCell"/>
</dbReference>
<comment type="similarity">
    <text evidence="5">Belongs to the TMTC family.</text>
</comment>
<proteinExistence type="inferred from homology"/>
<dbReference type="WBParaSite" id="Hba_12821">
    <property type="protein sequence ID" value="Hba_12821"/>
    <property type="gene ID" value="Hba_12821"/>
</dbReference>
<evidence type="ECO:0000256" key="15">
    <source>
        <dbReference type="ARBA" id="ARBA00045102"/>
    </source>
</evidence>
<feature type="transmembrane region" description="Helical" evidence="17">
    <location>
        <begin position="381"/>
        <end position="398"/>
    </location>
</feature>
<dbReference type="SMART" id="SM00028">
    <property type="entry name" value="TPR"/>
    <property type="match status" value="3"/>
</dbReference>
<dbReference type="Pfam" id="PF08409">
    <property type="entry name" value="TMTC_DUF1736"/>
    <property type="match status" value="1"/>
</dbReference>
<evidence type="ECO:0000256" key="11">
    <source>
        <dbReference type="ARBA" id="ARBA00022824"/>
    </source>
</evidence>
<dbReference type="AlphaFoldDB" id="A0A1I7X5S7"/>
<keyword evidence="7" id="KW-0808">Transferase</keyword>
<evidence type="ECO:0000256" key="14">
    <source>
        <dbReference type="ARBA" id="ARBA00045085"/>
    </source>
</evidence>
<dbReference type="PANTHER" id="PTHR44227">
    <property type="match status" value="1"/>
</dbReference>
<keyword evidence="9" id="KW-0677">Repeat</keyword>
<dbReference type="UniPathway" id="UPA00378"/>
<comment type="pathway">
    <text evidence="4">Protein modification; protein glycosylation.</text>
</comment>
<keyword evidence="13 17" id="KW-0472">Membrane</keyword>
<keyword evidence="8 17" id="KW-0812">Transmembrane</keyword>
<dbReference type="SUPFAM" id="SSF48452">
    <property type="entry name" value="TPR-like"/>
    <property type="match status" value="1"/>
</dbReference>
<keyword evidence="10 16" id="KW-0802">TPR repeat</keyword>
<dbReference type="InterPro" id="IPR013618">
    <property type="entry name" value="TMTC_DUF1736"/>
</dbReference>
<protein>
    <recommendedName>
        <fullName evidence="6">dolichyl-phosphate-mannose--protein mannosyltransferase</fullName>
        <ecNumber evidence="6">2.4.1.109</ecNumber>
    </recommendedName>
</protein>
<evidence type="ECO:0000256" key="16">
    <source>
        <dbReference type="PROSITE-ProRule" id="PRU00339"/>
    </source>
</evidence>
<evidence type="ECO:0000256" key="10">
    <source>
        <dbReference type="ARBA" id="ARBA00022803"/>
    </source>
</evidence>
<evidence type="ECO:0000256" key="17">
    <source>
        <dbReference type="SAM" id="Phobius"/>
    </source>
</evidence>
<evidence type="ECO:0000259" key="18">
    <source>
        <dbReference type="Pfam" id="PF08409"/>
    </source>
</evidence>
<dbReference type="Gene3D" id="1.25.40.10">
    <property type="entry name" value="Tetratricopeptide repeat domain"/>
    <property type="match status" value="1"/>
</dbReference>
<dbReference type="InterPro" id="IPR011990">
    <property type="entry name" value="TPR-like_helical_dom_sf"/>
</dbReference>
<feature type="repeat" description="TPR" evidence="16">
    <location>
        <begin position="529"/>
        <end position="562"/>
    </location>
</feature>
<evidence type="ECO:0000313" key="19">
    <source>
        <dbReference type="Proteomes" id="UP000095283"/>
    </source>
</evidence>
<feature type="transmembrane region" description="Helical" evidence="17">
    <location>
        <begin position="311"/>
        <end position="327"/>
    </location>
</feature>
<dbReference type="PANTHER" id="PTHR44227:SF3">
    <property type="entry name" value="PROTEIN O-MANNOSYL-TRANSFERASE TMTC4"/>
    <property type="match status" value="1"/>
</dbReference>